<proteinExistence type="predicted"/>
<evidence type="ECO:0000256" key="1">
    <source>
        <dbReference type="SAM" id="Coils"/>
    </source>
</evidence>
<name>A0A0F8Z6M5_9ZZZZ</name>
<dbReference type="EMBL" id="LAZR01065328">
    <property type="protein sequence ID" value="KKK55776.1"/>
    <property type="molecule type" value="Genomic_DNA"/>
</dbReference>
<protein>
    <submittedName>
        <fullName evidence="2">Uncharacterized protein</fullName>
    </submittedName>
</protein>
<keyword evidence="1" id="KW-0175">Coiled coil</keyword>
<evidence type="ECO:0000313" key="2">
    <source>
        <dbReference type="EMBL" id="KKK55776.1"/>
    </source>
</evidence>
<sequence>MPKTQRELLDQAYVREAISTVKKYTKTYSSYGRLSRAIVGVLAPSSLLLEEKITKLREQQGAEWNQVHNRYQAEIVKLDAEARQARERVDSKAKEVATVAELFFATWLLERLSRGEKIEDIFKLGQDMAAEYAAAWILEGWRPPVMK</sequence>
<accession>A0A0F8Z6M5</accession>
<feature type="coiled-coil region" evidence="1">
    <location>
        <begin position="68"/>
        <end position="95"/>
    </location>
</feature>
<gene>
    <name evidence="2" type="ORF">LCGC14_3071150</name>
</gene>
<dbReference type="AlphaFoldDB" id="A0A0F8Z6M5"/>
<reference evidence="2" key="1">
    <citation type="journal article" date="2015" name="Nature">
        <title>Complex archaea that bridge the gap between prokaryotes and eukaryotes.</title>
        <authorList>
            <person name="Spang A."/>
            <person name="Saw J.H."/>
            <person name="Jorgensen S.L."/>
            <person name="Zaremba-Niedzwiedzka K."/>
            <person name="Martijn J."/>
            <person name="Lind A.E."/>
            <person name="van Eijk R."/>
            <person name="Schleper C."/>
            <person name="Guy L."/>
            <person name="Ettema T.J."/>
        </authorList>
    </citation>
    <scope>NUCLEOTIDE SEQUENCE</scope>
</reference>
<organism evidence="2">
    <name type="scientific">marine sediment metagenome</name>
    <dbReference type="NCBI Taxonomy" id="412755"/>
    <lineage>
        <taxon>unclassified sequences</taxon>
        <taxon>metagenomes</taxon>
        <taxon>ecological metagenomes</taxon>
    </lineage>
</organism>
<comment type="caution">
    <text evidence="2">The sequence shown here is derived from an EMBL/GenBank/DDBJ whole genome shotgun (WGS) entry which is preliminary data.</text>
</comment>